<sequence length="136" mass="16176">MRDKTIRVAMPLDANLKDQPEKIKEEFKELIDAIDNESCERQGLEACDLIQTCRNFIELLGLDYNELVDKHREKMIQKKREWYQEYIVSEYRLLKNKYGRSISVRQFLDETDIKPQLIYELFDGIGDIRMLARGGK</sequence>
<keyword evidence="2" id="KW-1185">Reference proteome</keyword>
<protein>
    <submittedName>
        <fullName evidence="1">Uncharacterized protein</fullName>
    </submittedName>
</protein>
<evidence type="ECO:0000313" key="2">
    <source>
        <dbReference type="Proteomes" id="UP000295832"/>
    </source>
</evidence>
<dbReference type="Proteomes" id="UP000295832">
    <property type="component" value="Unassembled WGS sequence"/>
</dbReference>
<accession>A0A4R8HA29</accession>
<dbReference type="EMBL" id="SOEG01000008">
    <property type="protein sequence ID" value="TDX52158.1"/>
    <property type="molecule type" value="Genomic_DNA"/>
</dbReference>
<name>A0A4R8HA29_9FIRM</name>
<reference evidence="1 2" key="1">
    <citation type="submission" date="2019-03" db="EMBL/GenBank/DDBJ databases">
        <title>Subsurface microbial communities from deep shales in Ohio and West Virginia, USA.</title>
        <authorList>
            <person name="Wrighton K."/>
        </authorList>
    </citation>
    <scope>NUCLEOTIDE SEQUENCE [LARGE SCALE GENOMIC DNA]</scope>
    <source>
        <strain evidence="1 2">MSL 6dP</strain>
    </source>
</reference>
<dbReference type="AlphaFoldDB" id="A0A4R8HA29"/>
<dbReference type="RefSeq" id="WP_134116074.1">
    <property type="nucleotide sequence ID" value="NZ_SOEG01000008.1"/>
</dbReference>
<organism evidence="1 2">
    <name type="scientific">Orenia marismortui</name>
    <dbReference type="NCBI Taxonomy" id="46469"/>
    <lineage>
        <taxon>Bacteria</taxon>
        <taxon>Bacillati</taxon>
        <taxon>Bacillota</taxon>
        <taxon>Clostridia</taxon>
        <taxon>Halanaerobiales</taxon>
        <taxon>Halobacteroidaceae</taxon>
        <taxon>Orenia</taxon>
    </lineage>
</organism>
<dbReference type="SUPFAM" id="SSF101386">
    <property type="entry name" value="all-alpha NTP pyrophosphatases"/>
    <property type="match status" value="1"/>
</dbReference>
<evidence type="ECO:0000313" key="1">
    <source>
        <dbReference type="EMBL" id="TDX52158.1"/>
    </source>
</evidence>
<gene>
    <name evidence="1" type="ORF">C7959_10880</name>
</gene>
<comment type="caution">
    <text evidence="1">The sequence shown here is derived from an EMBL/GenBank/DDBJ whole genome shotgun (WGS) entry which is preliminary data.</text>
</comment>
<proteinExistence type="predicted"/>